<sequence length="418" mass="46318">MNIIEWTPQLRFLVALALGFLVGLERESSKSKNKKIILGGIRTYPIISMIGFGCAWLFQLGVTFILPVGLLSITALSVISYYTKVQSEKFGATSEITALLTFIVGALALLVDIWAAMALGIINTVLLSEKANLEDFVDNTDRAEFLAVIKFLLVTLIILPILPDQNFTKYELNPSNVWKVVIIVSTIGFIGYFLAKRFGNKFGLWLSGLLGGIVSSTAVTVAYGRMAQRKLSIGGSALRGVVVASSIMYARILVLILIINPILVKSTWWEYFLLVLIGIGLSLYHNQAVHVSEKSEKELQNLQNPFEIKPAVVFAFLFLLLSVVTKLVVEYFGQQGLLSLAAIVGFTDITPFILSIIQPKNLDINLITSSIFLAMMSNTIMKGIYFGYLVPHLRKETALRFGILTFVNLIFVIVNFFR</sequence>
<feature type="transmembrane region" description="Helical" evidence="1">
    <location>
        <begin position="236"/>
        <end position="259"/>
    </location>
</feature>
<feature type="transmembrane region" description="Helical" evidence="1">
    <location>
        <begin position="335"/>
        <end position="357"/>
    </location>
</feature>
<dbReference type="Pfam" id="PF02308">
    <property type="entry name" value="MgtC"/>
    <property type="match status" value="1"/>
</dbReference>
<dbReference type="PANTHER" id="PTHR39084:SF1">
    <property type="entry name" value="DUF4010 DOMAIN-CONTAINING PROTEIN"/>
    <property type="match status" value="1"/>
</dbReference>
<dbReference type="Proteomes" id="UP001221302">
    <property type="component" value="Unassembled WGS sequence"/>
</dbReference>
<accession>A0AAE3NY16</accession>
<dbReference type="RefSeq" id="WP_321534594.1">
    <property type="nucleotide sequence ID" value="NZ_JARGDL010000002.1"/>
</dbReference>
<feature type="domain" description="DUF4010" evidence="3">
    <location>
        <begin position="182"/>
        <end position="386"/>
    </location>
</feature>
<proteinExistence type="predicted"/>
<reference evidence="4" key="1">
    <citation type="submission" date="2023-03" db="EMBL/GenBank/DDBJ databases">
        <title>Stygiobacter electus gen. nov., sp. nov., facultatively anaerobic thermotolerant bacterium of the class Ignavibacteria from a well of Yessentuki mineral water deposit.</title>
        <authorList>
            <person name="Podosokorskaya O.A."/>
            <person name="Elcheninov A.G."/>
            <person name="Petrova N.F."/>
            <person name="Zavarzina D.G."/>
            <person name="Kublanov I.V."/>
            <person name="Merkel A.Y."/>
        </authorList>
    </citation>
    <scope>NUCLEOTIDE SEQUENCE</scope>
    <source>
        <strain evidence="4">09-Me</strain>
    </source>
</reference>
<gene>
    <name evidence="4" type="ORF">P0M35_01570</name>
</gene>
<protein>
    <submittedName>
        <fullName evidence="4">MgtC/SapB family protein</fullName>
    </submittedName>
</protein>
<dbReference type="Pfam" id="PF13194">
    <property type="entry name" value="DUF4010"/>
    <property type="match status" value="1"/>
</dbReference>
<feature type="transmembrane region" description="Helical" evidence="1">
    <location>
        <begin position="96"/>
        <end position="125"/>
    </location>
</feature>
<evidence type="ECO:0000313" key="4">
    <source>
        <dbReference type="EMBL" id="MDF1610827.1"/>
    </source>
</evidence>
<feature type="transmembrane region" description="Helical" evidence="1">
    <location>
        <begin position="310"/>
        <end position="329"/>
    </location>
</feature>
<feature type="transmembrane region" description="Helical" evidence="1">
    <location>
        <begin position="364"/>
        <end position="386"/>
    </location>
</feature>
<comment type="caution">
    <text evidence="4">The sequence shown here is derived from an EMBL/GenBank/DDBJ whole genome shotgun (WGS) entry which is preliminary data.</text>
</comment>
<feature type="transmembrane region" description="Helical" evidence="1">
    <location>
        <begin position="64"/>
        <end position="84"/>
    </location>
</feature>
<feature type="transmembrane region" description="Helical" evidence="1">
    <location>
        <begin position="202"/>
        <end position="224"/>
    </location>
</feature>
<dbReference type="InterPro" id="IPR049177">
    <property type="entry name" value="MgtC_SapB_SrpB_YhiD_N"/>
</dbReference>
<evidence type="ECO:0000259" key="2">
    <source>
        <dbReference type="Pfam" id="PF02308"/>
    </source>
</evidence>
<dbReference type="InterPro" id="IPR025105">
    <property type="entry name" value="DUF4010"/>
</dbReference>
<feature type="transmembrane region" description="Helical" evidence="1">
    <location>
        <begin position="271"/>
        <end position="289"/>
    </location>
</feature>
<feature type="transmembrane region" description="Helical" evidence="1">
    <location>
        <begin position="145"/>
        <end position="164"/>
    </location>
</feature>
<keyword evidence="1" id="KW-0812">Transmembrane</keyword>
<evidence type="ECO:0000256" key="1">
    <source>
        <dbReference type="SAM" id="Phobius"/>
    </source>
</evidence>
<feature type="domain" description="MgtC/SapB/SrpB/YhiD N-terminal" evidence="2">
    <location>
        <begin position="13"/>
        <end position="135"/>
    </location>
</feature>
<dbReference type="EMBL" id="JARGDL010000002">
    <property type="protein sequence ID" value="MDF1610827.1"/>
    <property type="molecule type" value="Genomic_DNA"/>
</dbReference>
<feature type="transmembrane region" description="Helical" evidence="1">
    <location>
        <begin position="176"/>
        <end position="195"/>
    </location>
</feature>
<keyword evidence="1" id="KW-0472">Membrane</keyword>
<feature type="transmembrane region" description="Helical" evidence="1">
    <location>
        <begin position="398"/>
        <end position="417"/>
    </location>
</feature>
<keyword evidence="5" id="KW-1185">Reference proteome</keyword>
<keyword evidence="1" id="KW-1133">Transmembrane helix</keyword>
<feature type="transmembrane region" description="Helical" evidence="1">
    <location>
        <begin position="36"/>
        <end position="58"/>
    </location>
</feature>
<dbReference type="AlphaFoldDB" id="A0AAE3NY16"/>
<dbReference type="PANTHER" id="PTHR39084">
    <property type="entry name" value="MEMBRANE PROTEIN-RELATED"/>
    <property type="match status" value="1"/>
</dbReference>
<evidence type="ECO:0000313" key="5">
    <source>
        <dbReference type="Proteomes" id="UP001221302"/>
    </source>
</evidence>
<evidence type="ECO:0000259" key="3">
    <source>
        <dbReference type="Pfam" id="PF13194"/>
    </source>
</evidence>
<name>A0AAE3NY16_9BACT</name>
<organism evidence="4 5">
    <name type="scientific">Stygiobacter electus</name>
    <dbReference type="NCBI Taxonomy" id="3032292"/>
    <lineage>
        <taxon>Bacteria</taxon>
        <taxon>Pseudomonadati</taxon>
        <taxon>Ignavibacteriota</taxon>
        <taxon>Ignavibacteria</taxon>
        <taxon>Ignavibacteriales</taxon>
        <taxon>Melioribacteraceae</taxon>
        <taxon>Stygiobacter</taxon>
    </lineage>
</organism>